<organism evidence="2 3">
    <name type="scientific">Gossypium arboreum</name>
    <name type="common">Tree cotton</name>
    <name type="synonym">Gossypium nanking</name>
    <dbReference type="NCBI Taxonomy" id="29729"/>
    <lineage>
        <taxon>Eukaryota</taxon>
        <taxon>Viridiplantae</taxon>
        <taxon>Streptophyta</taxon>
        <taxon>Embryophyta</taxon>
        <taxon>Tracheophyta</taxon>
        <taxon>Spermatophyta</taxon>
        <taxon>Magnoliopsida</taxon>
        <taxon>eudicotyledons</taxon>
        <taxon>Gunneridae</taxon>
        <taxon>Pentapetalae</taxon>
        <taxon>rosids</taxon>
        <taxon>malvids</taxon>
        <taxon>Malvales</taxon>
        <taxon>Malvaceae</taxon>
        <taxon>Malvoideae</taxon>
        <taxon>Gossypium</taxon>
    </lineage>
</organism>
<evidence type="ECO:0000313" key="3">
    <source>
        <dbReference type="Proteomes" id="UP001358586"/>
    </source>
</evidence>
<accession>A0ABR0NRB3</accession>
<feature type="region of interest" description="Disordered" evidence="1">
    <location>
        <begin position="71"/>
        <end position="100"/>
    </location>
</feature>
<protein>
    <submittedName>
        <fullName evidence="2">Uncharacterized protein</fullName>
    </submittedName>
</protein>
<proteinExistence type="predicted"/>
<name>A0ABR0NRB3_GOSAR</name>
<gene>
    <name evidence="2" type="ORF">PVK06_030704</name>
</gene>
<sequence length="144" mass="16718">MMPEKGFNLKSNDLMVVPVPIRKTINALKWERFCNAHSLLDDELVQEFYASLTIQMRLRLVEKVHELNQVIATGEEESDEEPNSLKPVERFENPEPRVEPEELVKLSVEPEYTTPMPIFASTSRKSELSILVDMCKFMHNQQQT</sequence>
<dbReference type="Proteomes" id="UP001358586">
    <property type="component" value="Chromosome 9"/>
</dbReference>
<feature type="compositionally biased region" description="Basic and acidic residues" evidence="1">
    <location>
        <begin position="87"/>
        <end position="100"/>
    </location>
</feature>
<comment type="caution">
    <text evidence="2">The sequence shown here is derived from an EMBL/GenBank/DDBJ whole genome shotgun (WGS) entry which is preliminary data.</text>
</comment>
<reference evidence="2 3" key="1">
    <citation type="submission" date="2023-03" db="EMBL/GenBank/DDBJ databases">
        <title>WGS of Gossypium arboreum.</title>
        <authorList>
            <person name="Yu D."/>
        </authorList>
    </citation>
    <scope>NUCLEOTIDE SEQUENCE [LARGE SCALE GENOMIC DNA]</scope>
    <source>
        <tissue evidence="2">Leaf</tissue>
    </source>
</reference>
<evidence type="ECO:0000313" key="2">
    <source>
        <dbReference type="EMBL" id="KAK5803064.1"/>
    </source>
</evidence>
<dbReference type="EMBL" id="JARKNE010000009">
    <property type="protein sequence ID" value="KAK5803064.1"/>
    <property type="molecule type" value="Genomic_DNA"/>
</dbReference>
<evidence type="ECO:0000256" key="1">
    <source>
        <dbReference type="SAM" id="MobiDB-lite"/>
    </source>
</evidence>
<keyword evidence="3" id="KW-1185">Reference proteome</keyword>